<evidence type="ECO:0000313" key="3">
    <source>
        <dbReference type="EMBL" id="TKA80994.1"/>
    </source>
</evidence>
<dbReference type="OrthoDB" id="2537459at2759"/>
<keyword evidence="2" id="KW-1133">Transmembrane helix</keyword>
<dbReference type="AlphaFoldDB" id="A0A4U0XTH8"/>
<keyword evidence="4" id="KW-1185">Reference proteome</keyword>
<comment type="caution">
    <text evidence="3">The sequence shown here is derived from an EMBL/GenBank/DDBJ whole genome shotgun (WGS) entry which is preliminary data.</text>
</comment>
<feature type="region of interest" description="Disordered" evidence="1">
    <location>
        <begin position="171"/>
        <end position="194"/>
    </location>
</feature>
<evidence type="ECO:0000256" key="1">
    <source>
        <dbReference type="SAM" id="MobiDB-lite"/>
    </source>
</evidence>
<organism evidence="3 4">
    <name type="scientific">Cryomyces minteri</name>
    <dbReference type="NCBI Taxonomy" id="331657"/>
    <lineage>
        <taxon>Eukaryota</taxon>
        <taxon>Fungi</taxon>
        <taxon>Dikarya</taxon>
        <taxon>Ascomycota</taxon>
        <taxon>Pezizomycotina</taxon>
        <taxon>Dothideomycetes</taxon>
        <taxon>Dothideomycetes incertae sedis</taxon>
        <taxon>Cryomyces</taxon>
    </lineage>
</organism>
<dbReference type="Proteomes" id="UP000308768">
    <property type="component" value="Unassembled WGS sequence"/>
</dbReference>
<reference evidence="3 4" key="1">
    <citation type="submission" date="2017-03" db="EMBL/GenBank/DDBJ databases">
        <title>Genomes of endolithic fungi from Antarctica.</title>
        <authorList>
            <person name="Coleine C."/>
            <person name="Masonjones S."/>
            <person name="Stajich J.E."/>
        </authorList>
    </citation>
    <scope>NUCLEOTIDE SEQUENCE [LARGE SCALE GENOMIC DNA]</scope>
    <source>
        <strain evidence="3 4">CCFEE 5187</strain>
    </source>
</reference>
<sequence length="281" mass="31150">MDFDFDYFWAEYFGAAKFYVESYHCFRTKQLECCDVFSNYRIHPVFVGGRVFLYSYTNDLIAAYYFYDAFLHRDHAKLDNNINIGSSRILHTSTTEHSSSTGRSCASLVHTRAEFDKDAHAPAPAEGSLQPVRAGLSGGAIAGVVMGTLVGLAALAAAILFFLLRRRGNNAGGDAESPKPSNPQRNPSVVSRTGLLSQDKLDPLIIPATWRHSNTTYLDPDGISPMDEKRLSKPLVYDQRLNPSALLQHDNGSRTSVGTMQDHRDYARPLKAMNPDPLDAE</sequence>
<proteinExistence type="predicted"/>
<feature type="region of interest" description="Disordered" evidence="1">
    <location>
        <begin position="242"/>
        <end position="281"/>
    </location>
</feature>
<keyword evidence="2" id="KW-0472">Membrane</keyword>
<feature type="compositionally biased region" description="Polar residues" evidence="1">
    <location>
        <begin position="182"/>
        <end position="194"/>
    </location>
</feature>
<name>A0A4U0XTH8_9PEZI</name>
<dbReference type="STRING" id="331657.A0A4U0XTH8"/>
<gene>
    <name evidence="3" type="ORF">B0A49_01054</name>
</gene>
<protein>
    <submittedName>
        <fullName evidence="3">Uncharacterized protein</fullName>
    </submittedName>
</protein>
<evidence type="ECO:0000256" key="2">
    <source>
        <dbReference type="SAM" id="Phobius"/>
    </source>
</evidence>
<evidence type="ECO:0000313" key="4">
    <source>
        <dbReference type="Proteomes" id="UP000308768"/>
    </source>
</evidence>
<feature type="transmembrane region" description="Helical" evidence="2">
    <location>
        <begin position="140"/>
        <end position="164"/>
    </location>
</feature>
<accession>A0A4U0XTH8</accession>
<dbReference type="EMBL" id="NAJN01000039">
    <property type="protein sequence ID" value="TKA80994.1"/>
    <property type="molecule type" value="Genomic_DNA"/>
</dbReference>
<keyword evidence="2" id="KW-0812">Transmembrane</keyword>